<keyword evidence="3 6" id="KW-0863">Zinc-finger</keyword>
<dbReference type="AlphaFoldDB" id="A0A913X8I5"/>
<keyword evidence="2" id="KW-0479">Metal-binding</keyword>
<organism evidence="9 10">
    <name type="scientific">Exaiptasia diaphana</name>
    <name type="common">Tropical sea anemone</name>
    <name type="synonym">Aiptasia pulchella</name>
    <dbReference type="NCBI Taxonomy" id="2652724"/>
    <lineage>
        <taxon>Eukaryota</taxon>
        <taxon>Metazoa</taxon>
        <taxon>Cnidaria</taxon>
        <taxon>Anthozoa</taxon>
        <taxon>Hexacorallia</taxon>
        <taxon>Actiniaria</taxon>
        <taxon>Aiptasiidae</taxon>
        <taxon>Exaiptasia</taxon>
    </lineage>
</organism>
<sequence length="524" mass="60189">MVTTKRCAYGTCKNDSRYPERWERNSRGDSVEFYHFPGEKRQKERRQRWIVACHRGDSFVCTKDSYVCSLHFVGEQGPTKEYPNPVSAISSREKIKRLNRKRKSSHERENQKEQSKKICDEKRAARTLLMLGKADTARGKSTKELEAAETLQALFDDVKENIIDRHIEKELADVPADVDEISTQNEKSTNTDTETNECSTQAYSSDVLMRQMFMEKVLDPENINHYTGMTKECFDLIFEHVEEKSQRINMWKGAKKTKTGKMDKKYLQRRKELSKLMSKEQFVLTLVRLRRSPSIIMLADIFGVCPRSVSQIFITWTKFLSKELRFLLPFPTTAVLNEVTQPKAFKKFENLRAIIDCTEFYIEKPSKPSCQRSTYSQYKSANTFKLLISMSPTCHINFISKLYSGSISDKQIVSKSGFLQKLQSGDKVMADKGFNIQDILALHETVLIAPPIMRKGCVSAKATTATRRVATSRVHIERMIRLLKLFTILKGSIPLTLKPYIDDIVTVCACLVNLQPSVIKSDET</sequence>
<reference evidence="9" key="1">
    <citation type="submission" date="2022-11" db="UniProtKB">
        <authorList>
            <consortium name="EnsemblMetazoa"/>
        </authorList>
    </citation>
    <scope>IDENTIFICATION</scope>
</reference>
<evidence type="ECO:0000256" key="1">
    <source>
        <dbReference type="ARBA" id="ARBA00001968"/>
    </source>
</evidence>
<dbReference type="GO" id="GO:0003677">
    <property type="term" value="F:DNA binding"/>
    <property type="evidence" value="ECO:0007669"/>
    <property type="project" value="UniProtKB-UniRule"/>
</dbReference>
<evidence type="ECO:0000259" key="8">
    <source>
        <dbReference type="PROSITE" id="PS50950"/>
    </source>
</evidence>
<dbReference type="EnsemblMetazoa" id="XM_021044915.2">
    <property type="protein sequence ID" value="XP_020900574.2"/>
    <property type="gene ID" value="LOC110239202"/>
</dbReference>
<dbReference type="GeneID" id="110239202"/>
<dbReference type="OrthoDB" id="5976542at2759"/>
<evidence type="ECO:0000256" key="2">
    <source>
        <dbReference type="ARBA" id="ARBA00022723"/>
    </source>
</evidence>
<dbReference type="OMA" id="HERENQK"/>
<evidence type="ECO:0000256" key="3">
    <source>
        <dbReference type="ARBA" id="ARBA00022771"/>
    </source>
</evidence>
<feature type="compositionally biased region" description="Basic and acidic residues" evidence="7">
    <location>
        <begin position="106"/>
        <end position="118"/>
    </location>
</feature>
<evidence type="ECO:0000256" key="7">
    <source>
        <dbReference type="SAM" id="MobiDB-lite"/>
    </source>
</evidence>
<dbReference type="PANTHER" id="PTHR23080">
    <property type="entry name" value="THAP DOMAIN PROTEIN"/>
    <property type="match status" value="1"/>
</dbReference>
<dbReference type="PROSITE" id="PS50950">
    <property type="entry name" value="ZF_THAP"/>
    <property type="match status" value="1"/>
</dbReference>
<dbReference type="GO" id="GO:0008270">
    <property type="term" value="F:zinc ion binding"/>
    <property type="evidence" value="ECO:0007669"/>
    <property type="project" value="UniProtKB-KW"/>
</dbReference>
<proteinExistence type="predicted"/>
<dbReference type="RefSeq" id="XP_020900574.2">
    <property type="nucleotide sequence ID" value="XM_021044915.2"/>
</dbReference>
<name>A0A913X8I5_EXADI</name>
<evidence type="ECO:0000256" key="4">
    <source>
        <dbReference type="ARBA" id="ARBA00022833"/>
    </source>
</evidence>
<evidence type="ECO:0000313" key="10">
    <source>
        <dbReference type="Proteomes" id="UP000887567"/>
    </source>
</evidence>
<feature type="region of interest" description="Disordered" evidence="7">
    <location>
        <begin position="97"/>
        <end position="118"/>
    </location>
</feature>
<feature type="domain" description="THAP-type" evidence="8">
    <location>
        <begin position="1"/>
        <end position="90"/>
    </location>
</feature>
<keyword evidence="4" id="KW-0862">Zinc</keyword>
<comment type="cofactor">
    <cofactor evidence="1">
        <name>a divalent metal cation</name>
        <dbReference type="ChEBI" id="CHEBI:60240"/>
    </cofactor>
</comment>
<dbReference type="Pfam" id="PF13613">
    <property type="entry name" value="HTH_Tnp_4"/>
    <property type="match status" value="1"/>
</dbReference>
<protein>
    <recommendedName>
        <fullName evidence="8">THAP-type domain-containing protein</fullName>
    </recommendedName>
</protein>
<dbReference type="InterPro" id="IPR006612">
    <property type="entry name" value="THAP_Znf"/>
</dbReference>
<evidence type="ECO:0000313" key="9">
    <source>
        <dbReference type="EnsemblMetazoa" id="XP_020900574.2"/>
    </source>
</evidence>
<dbReference type="InterPro" id="IPR027806">
    <property type="entry name" value="HARBI1_dom"/>
</dbReference>
<dbReference type="SUPFAM" id="SSF57716">
    <property type="entry name" value="Glucocorticoid receptor-like (DNA-binding domain)"/>
    <property type="match status" value="1"/>
</dbReference>
<keyword evidence="10" id="KW-1185">Reference proteome</keyword>
<dbReference type="Pfam" id="PF13359">
    <property type="entry name" value="DDE_Tnp_4"/>
    <property type="match status" value="1"/>
</dbReference>
<keyword evidence="5 6" id="KW-0238">DNA-binding</keyword>
<dbReference type="InterPro" id="IPR027805">
    <property type="entry name" value="Transposase_HTH_dom"/>
</dbReference>
<dbReference type="Pfam" id="PF05485">
    <property type="entry name" value="THAP"/>
    <property type="match status" value="1"/>
</dbReference>
<evidence type="ECO:0000256" key="5">
    <source>
        <dbReference type="ARBA" id="ARBA00023125"/>
    </source>
</evidence>
<evidence type="ECO:0000256" key="6">
    <source>
        <dbReference type="PROSITE-ProRule" id="PRU00309"/>
    </source>
</evidence>
<dbReference type="Proteomes" id="UP000887567">
    <property type="component" value="Unplaced"/>
</dbReference>
<dbReference type="KEGG" id="epa:110239202"/>
<accession>A0A913X8I5</accession>